<organism evidence="12">
    <name type="scientific">Physcomitrium patens</name>
    <name type="common">Spreading-leaved earth moss</name>
    <name type="synonym">Physcomitrella patens</name>
    <dbReference type="NCBI Taxonomy" id="3218"/>
    <lineage>
        <taxon>Eukaryota</taxon>
        <taxon>Viridiplantae</taxon>
        <taxon>Streptophyta</taxon>
        <taxon>Embryophyta</taxon>
        <taxon>Bryophyta</taxon>
        <taxon>Bryophytina</taxon>
        <taxon>Bryopsida</taxon>
        <taxon>Funariidae</taxon>
        <taxon>Funariales</taxon>
        <taxon>Funariaceae</taxon>
        <taxon>Physcomitrium</taxon>
    </lineage>
</organism>
<evidence type="ECO:0000256" key="3">
    <source>
        <dbReference type="ARBA" id="ARBA00022538"/>
    </source>
</evidence>
<dbReference type="EnsemblPlants" id="Pp3c14_18490V3.1">
    <property type="protein sequence ID" value="Pp3c14_18490V3.1"/>
    <property type="gene ID" value="Pp3c14_18490"/>
</dbReference>
<sequence length="163" mass="18727">MIVELQQEAEIHYLRSRIQFDEECFDPGMYRRNQAAKFQFASSYIEEKGFCPASLGFLMYSTFYNHHTLTIVGQLISEGVTAHIKENKNSKLNNVLKIVQIVAPTQYVGKQFIELFVGLLREDCTAALGLYRAKGTNGSLIPYVYTNPQPHDVLFHYLVYILH</sequence>
<evidence type="ECO:0000256" key="2">
    <source>
        <dbReference type="ARBA" id="ARBA00022448"/>
    </source>
</evidence>
<evidence type="ECO:0000256" key="4">
    <source>
        <dbReference type="ARBA" id="ARBA00022692"/>
    </source>
</evidence>
<evidence type="ECO:0000313" key="13">
    <source>
        <dbReference type="EnsemblPlants" id="Pp3c14_18300V3.1"/>
    </source>
</evidence>
<keyword evidence="5" id="KW-0631">Potassium channel</keyword>
<keyword evidence="6" id="KW-0630">Potassium</keyword>
<evidence type="ECO:0000313" key="14">
    <source>
        <dbReference type="Proteomes" id="UP000006727"/>
    </source>
</evidence>
<keyword evidence="2" id="KW-0813">Transport</keyword>
<dbReference type="AlphaFoldDB" id="A0A2K1JI96"/>
<evidence type="ECO:0000256" key="8">
    <source>
        <dbReference type="ARBA" id="ARBA00023065"/>
    </source>
</evidence>
<evidence type="ECO:0000256" key="10">
    <source>
        <dbReference type="ARBA" id="ARBA00023303"/>
    </source>
</evidence>
<proteinExistence type="predicted"/>
<protein>
    <submittedName>
        <fullName evidence="12 13">Uncharacterized protein</fullName>
    </submittedName>
</protein>
<dbReference type="InParanoid" id="A0A2K1JI96"/>
<keyword evidence="14" id="KW-1185">Reference proteome</keyword>
<dbReference type="EMBL" id="ABEU02000014">
    <property type="protein sequence ID" value="PNR41273.1"/>
    <property type="molecule type" value="Genomic_DNA"/>
</dbReference>
<evidence type="ECO:0000256" key="9">
    <source>
        <dbReference type="ARBA" id="ARBA00023136"/>
    </source>
</evidence>
<evidence type="ECO:0000313" key="12">
    <source>
        <dbReference type="EMBL" id="PNR41273.1"/>
    </source>
</evidence>
<keyword evidence="3" id="KW-0633">Potassium transport</keyword>
<evidence type="ECO:0000256" key="1">
    <source>
        <dbReference type="ARBA" id="ARBA00004141"/>
    </source>
</evidence>
<evidence type="ECO:0000256" key="6">
    <source>
        <dbReference type="ARBA" id="ARBA00022958"/>
    </source>
</evidence>
<keyword evidence="4" id="KW-0812">Transmembrane</keyword>
<dbReference type="Gramene" id="Pp3c14_18300V3.1">
    <property type="protein sequence ID" value="Pp3c14_18300V3.1"/>
    <property type="gene ID" value="Pp3c14_18300"/>
</dbReference>
<reference evidence="12 14" key="2">
    <citation type="journal article" date="2018" name="Plant J.">
        <title>The Physcomitrella patens chromosome-scale assembly reveals moss genome structure and evolution.</title>
        <authorList>
            <person name="Lang D."/>
            <person name="Ullrich K.K."/>
            <person name="Murat F."/>
            <person name="Fuchs J."/>
            <person name="Jenkins J."/>
            <person name="Haas F.B."/>
            <person name="Piednoel M."/>
            <person name="Gundlach H."/>
            <person name="Van Bel M."/>
            <person name="Meyberg R."/>
            <person name="Vives C."/>
            <person name="Morata J."/>
            <person name="Symeonidi A."/>
            <person name="Hiss M."/>
            <person name="Muchero W."/>
            <person name="Kamisugi Y."/>
            <person name="Saleh O."/>
            <person name="Blanc G."/>
            <person name="Decker E.L."/>
            <person name="van Gessel N."/>
            <person name="Grimwood J."/>
            <person name="Hayes R.D."/>
            <person name="Graham S.W."/>
            <person name="Gunter L.E."/>
            <person name="McDaniel S.F."/>
            <person name="Hoernstein S.N.W."/>
            <person name="Larsson A."/>
            <person name="Li F.W."/>
            <person name="Perroud P.F."/>
            <person name="Phillips J."/>
            <person name="Ranjan P."/>
            <person name="Rokshar D.S."/>
            <person name="Rothfels C.J."/>
            <person name="Schneider L."/>
            <person name="Shu S."/>
            <person name="Stevenson D.W."/>
            <person name="Thummler F."/>
            <person name="Tillich M."/>
            <person name="Villarreal Aguilar J.C."/>
            <person name="Widiez T."/>
            <person name="Wong G.K."/>
            <person name="Wymore A."/>
            <person name="Zhang Y."/>
            <person name="Zimmer A.D."/>
            <person name="Quatrano R.S."/>
            <person name="Mayer K.F.X."/>
            <person name="Goodstein D."/>
            <person name="Casacuberta J.M."/>
            <person name="Vandepoele K."/>
            <person name="Reski R."/>
            <person name="Cuming A.C."/>
            <person name="Tuskan G.A."/>
            <person name="Maumus F."/>
            <person name="Salse J."/>
            <person name="Schmutz J."/>
            <person name="Rensing S.A."/>
        </authorList>
    </citation>
    <scope>NUCLEOTIDE SEQUENCE [LARGE SCALE GENOMIC DNA]</scope>
    <source>
        <strain evidence="13 14">cv. Gransden 2004</strain>
    </source>
</reference>
<name>A0A2K1JI96_PHYPA</name>
<comment type="subcellular location">
    <subcellularLocation>
        <location evidence="1">Membrane</location>
        <topology evidence="1">Multi-pass membrane protein</topology>
    </subcellularLocation>
</comment>
<evidence type="ECO:0000256" key="7">
    <source>
        <dbReference type="ARBA" id="ARBA00022989"/>
    </source>
</evidence>
<evidence type="ECO:0000256" key="5">
    <source>
        <dbReference type="ARBA" id="ARBA00022826"/>
    </source>
</evidence>
<dbReference type="EMBL" id="ABEU02000014">
    <property type="protein sequence ID" value="PNR41270.1"/>
    <property type="molecule type" value="Genomic_DNA"/>
</dbReference>
<keyword evidence="10" id="KW-0407">Ion channel</keyword>
<reference evidence="12 14" key="1">
    <citation type="journal article" date="2008" name="Science">
        <title>The Physcomitrella genome reveals evolutionary insights into the conquest of land by plants.</title>
        <authorList>
            <person name="Rensing S."/>
            <person name="Lang D."/>
            <person name="Zimmer A."/>
            <person name="Terry A."/>
            <person name="Salamov A."/>
            <person name="Shapiro H."/>
            <person name="Nishiyama T."/>
            <person name="Perroud P.-F."/>
            <person name="Lindquist E."/>
            <person name="Kamisugi Y."/>
            <person name="Tanahashi T."/>
            <person name="Sakakibara K."/>
            <person name="Fujita T."/>
            <person name="Oishi K."/>
            <person name="Shin-I T."/>
            <person name="Kuroki Y."/>
            <person name="Toyoda A."/>
            <person name="Suzuki Y."/>
            <person name="Hashimoto A."/>
            <person name="Yamaguchi K."/>
            <person name="Sugano A."/>
            <person name="Kohara Y."/>
            <person name="Fujiyama A."/>
            <person name="Anterola A."/>
            <person name="Aoki S."/>
            <person name="Ashton N."/>
            <person name="Barbazuk W.B."/>
            <person name="Barker E."/>
            <person name="Bennetzen J."/>
            <person name="Bezanilla M."/>
            <person name="Blankenship R."/>
            <person name="Cho S.H."/>
            <person name="Dutcher S."/>
            <person name="Estelle M."/>
            <person name="Fawcett J.A."/>
            <person name="Gundlach H."/>
            <person name="Hanada K."/>
            <person name="Heyl A."/>
            <person name="Hicks K.A."/>
            <person name="Hugh J."/>
            <person name="Lohr M."/>
            <person name="Mayer K."/>
            <person name="Melkozernov A."/>
            <person name="Murata T."/>
            <person name="Nelson D."/>
            <person name="Pils B."/>
            <person name="Prigge M."/>
            <person name="Reiss B."/>
            <person name="Renner T."/>
            <person name="Rombauts S."/>
            <person name="Rushton P."/>
            <person name="Sanderfoot A."/>
            <person name="Schween G."/>
            <person name="Shiu S.-H."/>
            <person name="Stueber K."/>
            <person name="Theodoulou F.L."/>
            <person name="Tu H."/>
            <person name="Van de Peer Y."/>
            <person name="Verrier P.J."/>
            <person name="Waters E."/>
            <person name="Wood A."/>
            <person name="Yang L."/>
            <person name="Cove D."/>
            <person name="Cuming A."/>
            <person name="Hasebe M."/>
            <person name="Lucas S."/>
            <person name="Mishler D.B."/>
            <person name="Reski R."/>
            <person name="Grigoriev I."/>
            <person name="Quatrano R.S."/>
            <person name="Boore J.L."/>
        </authorList>
    </citation>
    <scope>NUCLEOTIDE SEQUENCE [LARGE SCALE GENOMIC DNA]</scope>
    <source>
        <strain evidence="13 14">cv. Gransden 2004</strain>
    </source>
</reference>
<reference evidence="13" key="3">
    <citation type="submission" date="2020-12" db="UniProtKB">
        <authorList>
            <consortium name="EnsemblPlants"/>
        </authorList>
    </citation>
    <scope>IDENTIFICATION</scope>
</reference>
<keyword evidence="7" id="KW-1133">Transmembrane helix</keyword>
<dbReference type="PANTHER" id="PTHR10027:SF10">
    <property type="entry name" value="SLOWPOKE 2, ISOFORM D"/>
    <property type="match status" value="1"/>
</dbReference>
<keyword evidence="8" id="KW-0406">Ion transport</keyword>
<keyword evidence="9" id="KW-0472">Membrane</keyword>
<dbReference type="EnsemblPlants" id="Pp3c14_18300V3.1">
    <property type="protein sequence ID" value="Pp3c14_18300V3.1"/>
    <property type="gene ID" value="Pp3c14_18300"/>
</dbReference>
<dbReference type="PANTHER" id="PTHR10027">
    <property type="entry name" value="CALCIUM-ACTIVATED POTASSIUM CHANNEL ALPHA CHAIN"/>
    <property type="match status" value="1"/>
</dbReference>
<evidence type="ECO:0000313" key="11">
    <source>
        <dbReference type="EMBL" id="PNR41270.1"/>
    </source>
</evidence>
<dbReference type="InterPro" id="IPR047871">
    <property type="entry name" value="K_chnl_Slo-like"/>
</dbReference>
<accession>A0A2K1JI96</accession>
<dbReference type="PaxDb" id="3218-PP1S48_15V6.1"/>
<dbReference type="Proteomes" id="UP000006727">
    <property type="component" value="Chromosome 14"/>
</dbReference>
<dbReference type="Gramene" id="Pp3c14_18490V3.1">
    <property type="protein sequence ID" value="Pp3c14_18490V3.1"/>
    <property type="gene ID" value="Pp3c14_18490"/>
</dbReference>
<dbReference type="GO" id="GO:0016020">
    <property type="term" value="C:membrane"/>
    <property type="evidence" value="ECO:0007669"/>
    <property type="project" value="UniProtKB-SubCell"/>
</dbReference>
<dbReference type="GO" id="GO:0005267">
    <property type="term" value="F:potassium channel activity"/>
    <property type="evidence" value="ECO:0007669"/>
    <property type="project" value="UniProtKB-KW"/>
</dbReference>
<gene>
    <name evidence="11" type="ORF">PHYPA_018673</name>
    <name evidence="12" type="ORF">PHYPA_018676</name>
</gene>